<dbReference type="GO" id="GO:0032259">
    <property type="term" value="P:methylation"/>
    <property type="evidence" value="ECO:0007669"/>
    <property type="project" value="UniProtKB-KW"/>
</dbReference>
<keyword evidence="3" id="KW-1185">Reference proteome</keyword>
<dbReference type="InterPro" id="IPR029063">
    <property type="entry name" value="SAM-dependent_MTases_sf"/>
</dbReference>
<dbReference type="InterPro" id="IPR013216">
    <property type="entry name" value="Methyltransf_11"/>
</dbReference>
<keyword evidence="2" id="KW-0489">Methyltransferase</keyword>
<dbReference type="PANTHER" id="PTHR42912:SF93">
    <property type="entry name" value="N6-ADENOSINE-METHYLTRANSFERASE TMT1A"/>
    <property type="match status" value="1"/>
</dbReference>
<name>A0A3Q9IZX7_9MICO</name>
<feature type="domain" description="Methyltransferase type 11" evidence="1">
    <location>
        <begin position="85"/>
        <end position="177"/>
    </location>
</feature>
<reference evidence="2 3" key="1">
    <citation type="submission" date="2018-08" db="EMBL/GenBank/DDBJ databases">
        <title>Microbacterium lemovicicum sp. nov., a bacterium isolated from a natural uranium-rich soil.</title>
        <authorList>
            <person name="ORTET P."/>
        </authorList>
    </citation>
    <scope>NUCLEOTIDE SEQUENCE [LARGE SCALE GENOMIC DNA]</scope>
    <source>
        <strain evidence="2 3">Viu22</strain>
    </source>
</reference>
<accession>A0A3Q9IZX7</accession>
<keyword evidence="2" id="KW-0808">Transferase</keyword>
<evidence type="ECO:0000313" key="3">
    <source>
        <dbReference type="Proteomes" id="UP000276888"/>
    </source>
</evidence>
<dbReference type="Proteomes" id="UP000276888">
    <property type="component" value="Chromosome"/>
</dbReference>
<dbReference type="EMBL" id="CP031423">
    <property type="protein sequence ID" value="AZS36299.1"/>
    <property type="molecule type" value="Genomic_DNA"/>
</dbReference>
<dbReference type="EC" id="2.1.1.164" evidence="2"/>
<protein>
    <submittedName>
        <fullName evidence="2">Demethylrebeccamycin-D-glucose O-methyltransferase</fullName>
        <ecNumber evidence="2">2.1.1.164</ecNumber>
    </submittedName>
</protein>
<dbReference type="GO" id="GO:0102082">
    <property type="term" value="F:demethylrebeccamycin--D-glucose O-methyltransferase activity"/>
    <property type="evidence" value="ECO:0007669"/>
    <property type="project" value="UniProtKB-EC"/>
</dbReference>
<dbReference type="AlphaFoldDB" id="A0A3Q9IZX7"/>
<dbReference type="CDD" id="cd02440">
    <property type="entry name" value="AdoMet_MTases"/>
    <property type="match status" value="1"/>
</dbReference>
<dbReference type="Pfam" id="PF08241">
    <property type="entry name" value="Methyltransf_11"/>
    <property type="match status" value="1"/>
</dbReference>
<proteinExistence type="predicted"/>
<dbReference type="KEGG" id="mlv:CVS47_00900"/>
<gene>
    <name evidence="2" type="primary">rebM</name>
    <name evidence="2" type="ORF">CVS47_00900</name>
</gene>
<dbReference type="Gene3D" id="3.40.50.150">
    <property type="entry name" value="Vaccinia Virus protein VP39"/>
    <property type="match status" value="1"/>
</dbReference>
<dbReference type="GO" id="GO:0008757">
    <property type="term" value="F:S-adenosylmethionine-dependent methyltransferase activity"/>
    <property type="evidence" value="ECO:0007669"/>
    <property type="project" value="InterPro"/>
</dbReference>
<sequence length="303" mass="31224">MGALSVAGAAVARPIAPFDGVATVAPASGDSLAPVVTDLLIAVYGVRMGFDGAAVDYDRFMGRYSAGLSAPFADFAGVRAGQQVLDVGCGPGALTAELIARVGARSVTGVDPSESYAASARERFPASRIEVATAGALPFADDDFDATLAQLVVHFMTDPVHDLREMARVTRSGGVVAACVWDHAGGASPLSRFWDVLSIVDPSAPRESALPGTSEGQLAEYLVGAGLDDVVESALTVRVLHPTFEDWWTPYLRGAGPVGSYIDALDDDGRAALEVSVRAAMPAAPFEVTGSAWAARGTVRAAS</sequence>
<dbReference type="InterPro" id="IPR050508">
    <property type="entry name" value="Methyltransf_Superfamily"/>
</dbReference>
<organism evidence="2 3">
    <name type="scientific">Microbacterium lemovicicum</name>
    <dbReference type="NCBI Taxonomy" id="1072463"/>
    <lineage>
        <taxon>Bacteria</taxon>
        <taxon>Bacillati</taxon>
        <taxon>Actinomycetota</taxon>
        <taxon>Actinomycetes</taxon>
        <taxon>Micrococcales</taxon>
        <taxon>Microbacteriaceae</taxon>
        <taxon>Microbacterium</taxon>
    </lineage>
</organism>
<dbReference type="PANTHER" id="PTHR42912">
    <property type="entry name" value="METHYLTRANSFERASE"/>
    <property type="match status" value="1"/>
</dbReference>
<evidence type="ECO:0000313" key="2">
    <source>
        <dbReference type="EMBL" id="AZS36299.1"/>
    </source>
</evidence>
<evidence type="ECO:0000259" key="1">
    <source>
        <dbReference type="Pfam" id="PF08241"/>
    </source>
</evidence>
<dbReference type="SUPFAM" id="SSF53335">
    <property type="entry name" value="S-adenosyl-L-methionine-dependent methyltransferases"/>
    <property type="match status" value="1"/>
</dbReference>